<sequence length="67" mass="8119">PIQGIELLYIQYYNARDRLGGRRNIFIKNRLVSFITYYYKGYTITGITKIIHHYLPSEVRELLIYYI</sequence>
<feature type="non-terminal residue" evidence="1">
    <location>
        <position position="1"/>
    </location>
</feature>
<evidence type="ECO:0000313" key="1">
    <source>
        <dbReference type="EMBL" id="KAH7261548.1"/>
    </source>
</evidence>
<dbReference type="OrthoDB" id="5105242at2759"/>
<keyword evidence="2" id="KW-1185">Reference proteome</keyword>
<dbReference type="EMBL" id="JAGPXF010000001">
    <property type="protein sequence ID" value="KAH7261548.1"/>
    <property type="molecule type" value="Genomic_DNA"/>
</dbReference>
<proteinExistence type="predicted"/>
<reference evidence="1" key="1">
    <citation type="journal article" date="2021" name="Nat. Commun.">
        <title>Genetic determinants of endophytism in the Arabidopsis root mycobiome.</title>
        <authorList>
            <person name="Mesny F."/>
            <person name="Miyauchi S."/>
            <person name="Thiergart T."/>
            <person name="Pickel B."/>
            <person name="Atanasova L."/>
            <person name="Karlsson M."/>
            <person name="Huettel B."/>
            <person name="Barry K.W."/>
            <person name="Haridas S."/>
            <person name="Chen C."/>
            <person name="Bauer D."/>
            <person name="Andreopoulos W."/>
            <person name="Pangilinan J."/>
            <person name="LaButti K."/>
            <person name="Riley R."/>
            <person name="Lipzen A."/>
            <person name="Clum A."/>
            <person name="Drula E."/>
            <person name="Henrissat B."/>
            <person name="Kohler A."/>
            <person name="Grigoriev I.V."/>
            <person name="Martin F.M."/>
            <person name="Hacquard S."/>
        </authorList>
    </citation>
    <scope>NUCLEOTIDE SEQUENCE</scope>
    <source>
        <strain evidence="1">MPI-SDFR-AT-0068</strain>
    </source>
</reference>
<dbReference type="AlphaFoldDB" id="A0A8K0SBC7"/>
<gene>
    <name evidence="1" type="ORF">BKA59DRAFT_387065</name>
</gene>
<dbReference type="Proteomes" id="UP000813427">
    <property type="component" value="Unassembled WGS sequence"/>
</dbReference>
<evidence type="ECO:0000313" key="2">
    <source>
        <dbReference type="Proteomes" id="UP000813427"/>
    </source>
</evidence>
<accession>A0A8K0SBC7</accession>
<name>A0A8K0SBC7_9HYPO</name>
<protein>
    <submittedName>
        <fullName evidence="1">Uncharacterized protein</fullName>
    </submittedName>
</protein>
<organism evidence="1 2">
    <name type="scientific">Fusarium tricinctum</name>
    <dbReference type="NCBI Taxonomy" id="61284"/>
    <lineage>
        <taxon>Eukaryota</taxon>
        <taxon>Fungi</taxon>
        <taxon>Dikarya</taxon>
        <taxon>Ascomycota</taxon>
        <taxon>Pezizomycotina</taxon>
        <taxon>Sordariomycetes</taxon>
        <taxon>Hypocreomycetidae</taxon>
        <taxon>Hypocreales</taxon>
        <taxon>Nectriaceae</taxon>
        <taxon>Fusarium</taxon>
        <taxon>Fusarium tricinctum species complex</taxon>
    </lineage>
</organism>
<comment type="caution">
    <text evidence="1">The sequence shown here is derived from an EMBL/GenBank/DDBJ whole genome shotgun (WGS) entry which is preliminary data.</text>
</comment>